<accession>A0A285NMS9</accession>
<dbReference type="AlphaFoldDB" id="A0A285NMS9"/>
<comment type="similarity">
    <text evidence="2">Belongs to the LemA family.</text>
</comment>
<evidence type="ECO:0000256" key="1">
    <source>
        <dbReference type="ARBA" id="ARBA00004167"/>
    </source>
</evidence>
<gene>
    <name evidence="6" type="ORF">SAMN06265182_1426</name>
</gene>
<evidence type="ECO:0000256" key="5">
    <source>
        <dbReference type="ARBA" id="ARBA00023136"/>
    </source>
</evidence>
<proteinExistence type="inferred from homology"/>
<name>A0A285NMS9_9AQUI</name>
<dbReference type="EMBL" id="OBEI01000006">
    <property type="protein sequence ID" value="SNZ08941.1"/>
    <property type="molecule type" value="Genomic_DNA"/>
</dbReference>
<evidence type="ECO:0000256" key="4">
    <source>
        <dbReference type="ARBA" id="ARBA00022989"/>
    </source>
</evidence>
<evidence type="ECO:0000313" key="6">
    <source>
        <dbReference type="EMBL" id="SNZ08941.1"/>
    </source>
</evidence>
<evidence type="ECO:0000256" key="3">
    <source>
        <dbReference type="ARBA" id="ARBA00022692"/>
    </source>
</evidence>
<protein>
    <submittedName>
        <fullName evidence="6">LemA protein</fullName>
    </submittedName>
</protein>
<dbReference type="SUPFAM" id="SSF140478">
    <property type="entry name" value="LemA-like"/>
    <property type="match status" value="1"/>
</dbReference>
<dbReference type="InterPro" id="IPR007156">
    <property type="entry name" value="MamQ_LemA"/>
</dbReference>
<dbReference type="PANTHER" id="PTHR34478">
    <property type="entry name" value="PROTEIN LEMA"/>
    <property type="match status" value="1"/>
</dbReference>
<dbReference type="OrthoDB" id="9804152at2"/>
<dbReference type="InterPro" id="IPR023353">
    <property type="entry name" value="LemA-like_dom_sf"/>
</dbReference>
<evidence type="ECO:0000313" key="7">
    <source>
        <dbReference type="Proteomes" id="UP000219036"/>
    </source>
</evidence>
<keyword evidence="5" id="KW-0472">Membrane</keyword>
<dbReference type="Pfam" id="PF04011">
    <property type="entry name" value="LemA"/>
    <property type="match status" value="1"/>
</dbReference>
<sequence>MLKIIILGIIIGVVFYTISAYNRFMTLKNGSQATLGQIKVALKKRLDMISQLVEAVKSYASFEEETFIKITQMRSSILGVNSPEEISGIEKQSRQILGNILLTVENYPELKTSQLVKELTDAVQNIEEEISRHRYTYNNIVQEYNTMIDTVPSNIIANIFNLQKLRYLEFSKEINERPSLNWKNE</sequence>
<dbReference type="GO" id="GO:0016020">
    <property type="term" value="C:membrane"/>
    <property type="evidence" value="ECO:0007669"/>
    <property type="project" value="UniProtKB-SubCell"/>
</dbReference>
<organism evidence="6 7">
    <name type="scientific">Persephonella hydrogeniphila</name>
    <dbReference type="NCBI Taxonomy" id="198703"/>
    <lineage>
        <taxon>Bacteria</taxon>
        <taxon>Pseudomonadati</taxon>
        <taxon>Aquificota</taxon>
        <taxon>Aquificia</taxon>
        <taxon>Aquificales</taxon>
        <taxon>Hydrogenothermaceae</taxon>
        <taxon>Persephonella</taxon>
    </lineage>
</organism>
<evidence type="ECO:0000256" key="2">
    <source>
        <dbReference type="ARBA" id="ARBA00008854"/>
    </source>
</evidence>
<comment type="subcellular location">
    <subcellularLocation>
        <location evidence="1">Membrane</location>
        <topology evidence="1">Single-pass membrane protein</topology>
    </subcellularLocation>
</comment>
<reference evidence="7" key="1">
    <citation type="submission" date="2017-09" db="EMBL/GenBank/DDBJ databases">
        <authorList>
            <person name="Varghese N."/>
            <person name="Submissions S."/>
        </authorList>
    </citation>
    <scope>NUCLEOTIDE SEQUENCE [LARGE SCALE GENOMIC DNA]</scope>
    <source>
        <strain evidence="7">DSM 15103</strain>
    </source>
</reference>
<keyword evidence="3" id="KW-0812">Transmembrane</keyword>
<dbReference type="Gene3D" id="1.20.1440.20">
    <property type="entry name" value="LemA-like domain"/>
    <property type="match status" value="1"/>
</dbReference>
<keyword evidence="7" id="KW-1185">Reference proteome</keyword>
<dbReference type="Proteomes" id="UP000219036">
    <property type="component" value="Unassembled WGS sequence"/>
</dbReference>
<dbReference type="RefSeq" id="WP_097000595.1">
    <property type="nucleotide sequence ID" value="NZ_OBEI01000006.1"/>
</dbReference>
<keyword evidence="4" id="KW-1133">Transmembrane helix</keyword>
<dbReference type="PANTHER" id="PTHR34478:SF1">
    <property type="entry name" value="PROTEIN LEMA"/>
    <property type="match status" value="1"/>
</dbReference>